<evidence type="ECO:0000313" key="2">
    <source>
        <dbReference type="EMBL" id="KEJ97740.1"/>
    </source>
</evidence>
<comment type="caution">
    <text evidence="2">The sequence shown here is derived from an EMBL/GenBank/DDBJ whole genome shotgun (WGS) entry which is preliminary data.</text>
</comment>
<dbReference type="AlphaFoldDB" id="A0A073J7F0"/>
<evidence type="ECO:0000256" key="1">
    <source>
        <dbReference type="SAM" id="MobiDB-lite"/>
    </source>
</evidence>
<reference evidence="2 3" key="1">
    <citation type="submission" date="2014-01" db="EMBL/GenBank/DDBJ databases">
        <title>Sulfitobacter sp. H3 (MCCC 1A00686) Genome Sequencing.</title>
        <authorList>
            <person name="Lai Q."/>
            <person name="Hong Z."/>
        </authorList>
    </citation>
    <scope>NUCLEOTIDE SEQUENCE [LARGE SCALE GENOMIC DNA]</scope>
    <source>
        <strain evidence="2 3">H3</strain>
    </source>
</reference>
<dbReference type="EMBL" id="JAMD01000001">
    <property type="protein sequence ID" value="KEJ97740.1"/>
    <property type="molecule type" value="Genomic_DNA"/>
</dbReference>
<accession>A0A073J7F0</accession>
<proteinExistence type="predicted"/>
<evidence type="ECO:0000313" key="3">
    <source>
        <dbReference type="Proteomes" id="UP000027746"/>
    </source>
</evidence>
<keyword evidence="3" id="KW-1185">Reference proteome</keyword>
<feature type="region of interest" description="Disordered" evidence="1">
    <location>
        <begin position="26"/>
        <end position="89"/>
    </location>
</feature>
<dbReference type="GeneID" id="68870281"/>
<feature type="compositionally biased region" description="Low complexity" evidence="1">
    <location>
        <begin position="70"/>
        <end position="81"/>
    </location>
</feature>
<dbReference type="OrthoDB" id="7876991at2"/>
<organism evidence="2 3">
    <name type="scientific">Pseudosulfitobacter pseudonitzschiae</name>
    <dbReference type="NCBI Taxonomy" id="1402135"/>
    <lineage>
        <taxon>Bacteria</taxon>
        <taxon>Pseudomonadati</taxon>
        <taxon>Pseudomonadota</taxon>
        <taxon>Alphaproteobacteria</taxon>
        <taxon>Rhodobacterales</taxon>
        <taxon>Roseobacteraceae</taxon>
        <taxon>Pseudosulfitobacter</taxon>
    </lineage>
</organism>
<dbReference type="Proteomes" id="UP000027746">
    <property type="component" value="Unassembled WGS sequence"/>
</dbReference>
<dbReference type="RefSeq" id="WP_037920784.1">
    <property type="nucleotide sequence ID" value="NZ_CP054599.1"/>
</dbReference>
<sequence length="89" mass="9593">MNVNQIINMIIKLVMRKAISKGIDAGIKGASNMGGRRKQGDAEVDEYGQPTGQDGRPRQGGNGQGNGITKQQVRQARQAARVAKRMGKM</sequence>
<name>A0A073J7F0_9RHOB</name>
<gene>
    <name evidence="2" type="ORF">SUH3_01785</name>
</gene>
<protein>
    <submittedName>
        <fullName evidence="2">Uncharacterized protein</fullName>
    </submittedName>
</protein>